<dbReference type="Proteomes" id="UP000012249">
    <property type="component" value="Unassembled WGS sequence"/>
</dbReference>
<protein>
    <submittedName>
        <fullName evidence="6">Alginate O-acetyltransferase AlgI domain protein</fullName>
    </submittedName>
</protein>
<evidence type="ECO:0000256" key="2">
    <source>
        <dbReference type="ARBA" id="ARBA00022692"/>
    </source>
</evidence>
<keyword evidence="2 5" id="KW-0812">Transmembrane</keyword>
<evidence type="ECO:0000313" key="7">
    <source>
        <dbReference type="Proteomes" id="UP000012249"/>
    </source>
</evidence>
<keyword evidence="4 5" id="KW-0472">Membrane</keyword>
<evidence type="ECO:0000313" key="6">
    <source>
        <dbReference type="EMBL" id="EMY12339.1"/>
    </source>
</evidence>
<dbReference type="Pfam" id="PF03062">
    <property type="entry name" value="MBOAT"/>
    <property type="match status" value="1"/>
</dbReference>
<keyword evidence="3 5" id="KW-1133">Transmembrane helix</keyword>
<sequence length="217" mass="25466">MGFRLSLNFNFPFISSSPSEFWKRWHISLSTWLRDYLYIPLGGNRISLFRQNLNLMMVWILGGLWHGATYGYLVWGFYCGMQVVVYNLMQKYVLLLIPRNIQIFKYLIKLMGISCTFWMFALGLLLFQVHSPGELWKLILNATAGFYWNPVFGAKLFFLLLPLIVVEFWMIALGGTDSFLEKIVLSPLRWGSLSFGIGILFCLFGIFEKKEFFYFQF</sequence>
<gene>
    <name evidence="6" type="ORF">LEP1GSC043_3678</name>
</gene>
<feature type="transmembrane region" description="Helical" evidence="5">
    <location>
        <begin position="75"/>
        <end position="94"/>
    </location>
</feature>
<keyword evidence="6" id="KW-0808">Transferase</keyword>
<dbReference type="PANTHER" id="PTHR13285:SF18">
    <property type="entry name" value="PROTEIN-CYSTEINE N-PALMITOYLTRANSFERASE RASP"/>
    <property type="match status" value="1"/>
</dbReference>
<comment type="subcellular location">
    <subcellularLocation>
        <location evidence="1">Membrane</location>
        <topology evidence="1">Multi-pass membrane protein</topology>
    </subcellularLocation>
</comment>
<name>N1U343_9LEPT</name>
<comment type="caution">
    <text evidence="6">The sequence shown here is derived from an EMBL/GenBank/DDBJ whole genome shotgun (WGS) entry which is preliminary data.</text>
</comment>
<evidence type="ECO:0000256" key="5">
    <source>
        <dbReference type="SAM" id="Phobius"/>
    </source>
</evidence>
<dbReference type="GO" id="GO:0016020">
    <property type="term" value="C:membrane"/>
    <property type="evidence" value="ECO:0007669"/>
    <property type="project" value="UniProtKB-SubCell"/>
</dbReference>
<evidence type="ECO:0000256" key="4">
    <source>
        <dbReference type="ARBA" id="ARBA00023136"/>
    </source>
</evidence>
<proteinExistence type="predicted"/>
<feature type="transmembrane region" description="Helical" evidence="5">
    <location>
        <begin position="106"/>
        <end position="127"/>
    </location>
</feature>
<dbReference type="EMBL" id="AHMI02000309">
    <property type="protein sequence ID" value="EMY12339.1"/>
    <property type="molecule type" value="Genomic_DNA"/>
</dbReference>
<feature type="transmembrane region" description="Helical" evidence="5">
    <location>
        <begin position="188"/>
        <end position="207"/>
    </location>
</feature>
<dbReference type="AlphaFoldDB" id="N1U343"/>
<evidence type="ECO:0000256" key="3">
    <source>
        <dbReference type="ARBA" id="ARBA00022989"/>
    </source>
</evidence>
<accession>N1U343</accession>
<organism evidence="6 7">
    <name type="scientific">Leptospira weilii str. Ecochallenge</name>
    <dbReference type="NCBI Taxonomy" id="1049986"/>
    <lineage>
        <taxon>Bacteria</taxon>
        <taxon>Pseudomonadati</taxon>
        <taxon>Spirochaetota</taxon>
        <taxon>Spirochaetia</taxon>
        <taxon>Leptospirales</taxon>
        <taxon>Leptospiraceae</taxon>
        <taxon>Leptospira</taxon>
    </lineage>
</organism>
<dbReference type="InterPro" id="IPR051085">
    <property type="entry name" value="MB_O-acyltransferase"/>
</dbReference>
<dbReference type="InterPro" id="IPR004299">
    <property type="entry name" value="MBOAT_fam"/>
</dbReference>
<feature type="transmembrane region" description="Helical" evidence="5">
    <location>
        <begin position="156"/>
        <end position="176"/>
    </location>
</feature>
<dbReference type="PANTHER" id="PTHR13285">
    <property type="entry name" value="ACYLTRANSFERASE"/>
    <property type="match status" value="1"/>
</dbReference>
<reference evidence="6 7" key="1">
    <citation type="submission" date="2013-02" db="EMBL/GenBank/DDBJ databases">
        <authorList>
            <person name="Harkins D.M."/>
            <person name="Durkin A.S."/>
            <person name="Brinkac L.M."/>
            <person name="Haft D.H."/>
            <person name="Selengut J.D."/>
            <person name="Sanka R."/>
            <person name="DePew J."/>
            <person name="Purushe J."/>
            <person name="Haake D.A."/>
            <person name="Matsunaga J."/>
            <person name="Vinetz J.M."/>
            <person name="Sutton G.G."/>
            <person name="Nierman W.C."/>
            <person name="Fouts D.E."/>
        </authorList>
    </citation>
    <scope>NUCLEOTIDE SEQUENCE [LARGE SCALE GENOMIC DNA]</scope>
    <source>
        <strain evidence="6 7">Ecochallenge</strain>
    </source>
</reference>
<dbReference type="GO" id="GO:0016746">
    <property type="term" value="F:acyltransferase activity"/>
    <property type="evidence" value="ECO:0007669"/>
    <property type="project" value="TreeGrafter"/>
</dbReference>
<evidence type="ECO:0000256" key="1">
    <source>
        <dbReference type="ARBA" id="ARBA00004141"/>
    </source>
</evidence>